<dbReference type="CDD" id="cd01949">
    <property type="entry name" value="GGDEF"/>
    <property type="match status" value="1"/>
</dbReference>
<dbReference type="PANTHER" id="PTHR44757:SF2">
    <property type="entry name" value="BIOFILM ARCHITECTURE MAINTENANCE PROTEIN MBAA"/>
    <property type="match status" value="1"/>
</dbReference>
<dbReference type="InterPro" id="IPR001610">
    <property type="entry name" value="PAC"/>
</dbReference>
<proteinExistence type="predicted"/>
<evidence type="ECO:0000259" key="3">
    <source>
        <dbReference type="PROSITE" id="PS50887"/>
    </source>
</evidence>
<dbReference type="SMART" id="SM00267">
    <property type="entry name" value="GGDEF"/>
    <property type="match status" value="1"/>
</dbReference>
<dbReference type="InterPro" id="IPR035965">
    <property type="entry name" value="PAS-like_dom_sf"/>
</dbReference>
<reference evidence="4" key="2">
    <citation type="journal article" date="2012" name="PLoS ONE">
        <title>A Deeply Branching Thermophilic Bacterium with an Ancient Acetyl-CoA Pathway Dominates a Subsurface Ecosystem.</title>
        <authorList>
            <person name="Takami H."/>
            <person name="Noguchi H."/>
            <person name="Takaki Y."/>
            <person name="Uchiyama I."/>
            <person name="Toyoda A."/>
            <person name="Nishi S."/>
            <person name="Chee G.-J."/>
            <person name="Arai W."/>
            <person name="Nunoura T."/>
            <person name="Itoh T."/>
            <person name="Hattori M."/>
            <person name="Takai K."/>
        </authorList>
    </citation>
    <scope>NUCLEOTIDE SEQUENCE</scope>
</reference>
<dbReference type="PROSITE" id="PS50887">
    <property type="entry name" value="GGDEF"/>
    <property type="match status" value="1"/>
</dbReference>
<feature type="transmembrane region" description="Helical" evidence="1">
    <location>
        <begin position="187"/>
        <end position="207"/>
    </location>
</feature>
<dbReference type="SUPFAM" id="SSF55785">
    <property type="entry name" value="PYP-like sensor domain (PAS domain)"/>
    <property type="match status" value="2"/>
</dbReference>
<evidence type="ECO:0000313" key="4">
    <source>
        <dbReference type="EMBL" id="BAL57887.1"/>
    </source>
</evidence>
<dbReference type="InterPro" id="IPR000014">
    <property type="entry name" value="PAS"/>
</dbReference>
<dbReference type="Pfam" id="PF00990">
    <property type="entry name" value="GGDEF"/>
    <property type="match status" value="1"/>
</dbReference>
<dbReference type="NCBIfam" id="TIGR00229">
    <property type="entry name" value="sensory_box"/>
    <property type="match status" value="1"/>
</dbReference>
<reference evidence="4" key="1">
    <citation type="journal article" date="2005" name="Environ. Microbiol.">
        <title>Genetic and functional properties of uncultivated thermophilic crenarchaeotes from a subsurface gold mine as revealed by analysis of genome fragments.</title>
        <authorList>
            <person name="Nunoura T."/>
            <person name="Hirayama H."/>
            <person name="Takami H."/>
            <person name="Oida H."/>
            <person name="Nishi S."/>
            <person name="Shimamura S."/>
            <person name="Suzuki Y."/>
            <person name="Inagaki F."/>
            <person name="Takai K."/>
            <person name="Nealson K.H."/>
            <person name="Horikoshi K."/>
        </authorList>
    </citation>
    <scope>NUCLEOTIDE SEQUENCE</scope>
</reference>
<dbReference type="InterPro" id="IPR029787">
    <property type="entry name" value="Nucleotide_cyclase"/>
</dbReference>
<feature type="domain" description="GGDEF" evidence="3">
    <location>
        <begin position="384"/>
        <end position="486"/>
    </location>
</feature>
<dbReference type="InterPro" id="IPR043128">
    <property type="entry name" value="Rev_trsase/Diguanyl_cyclase"/>
</dbReference>
<keyword evidence="1" id="KW-1133">Transmembrane helix</keyword>
<organism evidence="4">
    <name type="scientific">uncultured beta proteobacterium</name>
    <dbReference type="NCBI Taxonomy" id="86027"/>
    <lineage>
        <taxon>Bacteria</taxon>
        <taxon>Pseudomonadati</taxon>
        <taxon>Pseudomonadota</taxon>
        <taxon>Betaproteobacteria</taxon>
        <taxon>environmental samples</taxon>
    </lineage>
</organism>
<keyword evidence="1" id="KW-0812">Transmembrane</keyword>
<dbReference type="SMART" id="SM00086">
    <property type="entry name" value="PAC"/>
    <property type="match status" value="1"/>
</dbReference>
<dbReference type="EMBL" id="AP011787">
    <property type="protein sequence ID" value="BAL57887.1"/>
    <property type="molecule type" value="Genomic_DNA"/>
</dbReference>
<dbReference type="InterPro" id="IPR052155">
    <property type="entry name" value="Biofilm_reg_signaling"/>
</dbReference>
<gene>
    <name evidence="4" type="ORF">HGMM_F52F08C26</name>
</gene>
<dbReference type="PANTHER" id="PTHR44757">
    <property type="entry name" value="DIGUANYLATE CYCLASE DGCP"/>
    <property type="match status" value="1"/>
</dbReference>
<dbReference type="CDD" id="cd00130">
    <property type="entry name" value="PAS"/>
    <property type="match status" value="2"/>
</dbReference>
<dbReference type="Pfam" id="PF13426">
    <property type="entry name" value="PAS_9"/>
    <property type="match status" value="1"/>
</dbReference>
<dbReference type="AlphaFoldDB" id="H5SP01"/>
<dbReference type="SUPFAM" id="SSF55073">
    <property type="entry name" value="Nucleotide cyclase"/>
    <property type="match status" value="1"/>
</dbReference>
<dbReference type="InterPro" id="IPR000700">
    <property type="entry name" value="PAS-assoc_C"/>
</dbReference>
<feature type="domain" description="PAC" evidence="2">
    <location>
        <begin position="297"/>
        <end position="350"/>
    </location>
</feature>
<dbReference type="Pfam" id="PF08447">
    <property type="entry name" value="PAS_3"/>
    <property type="match status" value="1"/>
</dbReference>
<dbReference type="PROSITE" id="PS50113">
    <property type="entry name" value="PAC"/>
    <property type="match status" value="1"/>
</dbReference>
<dbReference type="InterPro" id="IPR000160">
    <property type="entry name" value="GGDEF_dom"/>
</dbReference>
<dbReference type="Gene3D" id="3.30.70.270">
    <property type="match status" value="1"/>
</dbReference>
<dbReference type="Gene3D" id="3.30.450.20">
    <property type="entry name" value="PAS domain"/>
    <property type="match status" value="2"/>
</dbReference>
<dbReference type="InterPro" id="IPR013655">
    <property type="entry name" value="PAS_fold_3"/>
</dbReference>
<keyword evidence="1" id="KW-0472">Membrane</keyword>
<protein>
    <submittedName>
        <fullName evidence="4">Signal transduction protein</fullName>
    </submittedName>
</protein>
<evidence type="ECO:0000259" key="2">
    <source>
        <dbReference type="PROSITE" id="PS50113"/>
    </source>
</evidence>
<sequence>MLRMRRWFVNRPRTIPSLSTVAFLLHLLLGIAFAPTAWAGLLPQWLQNNVMPALLIDPTDGTIVDANAAALAFYGYPAETFLGAKKITEINQLNADEVRQEMAAAKTENRNYFVFPHRLADGRVVAVVVYSSPVTLEGKPFLLSFILPESRSTQLQAELQSYQERLETVVAERTAALEAAQQNEKRWYQLALAGLLFIVVGGVVYFATLRRGMKLLVQSQREIELALEAGALGQIHWWLVPEHRLRLCPRFLRLLGIAADDPQIWSLDRWRDHIHPDDWPQLEEAVRAAFQEGRSRLAFRFRIRHTDGTWRTVAAWGEVVARTVSGRVSEIHGLVRDVTEEVRWTEALERIAYHDPLTGLANRNGLVAAAEQAIARVAAQTGSRLVVVGVLDLDDFAAVNLRYGSAVGDATLKALAERLQSLTMGKMPCLIAWARLGGDEFAFVAQTQEKPEAFQHHFQELLDIVALPIVVENQELDTVVTRLMPK</sequence>
<name>H5SP01_9PROT</name>
<evidence type="ECO:0000256" key="1">
    <source>
        <dbReference type="SAM" id="Phobius"/>
    </source>
</evidence>
<dbReference type="NCBIfam" id="TIGR00254">
    <property type="entry name" value="GGDEF"/>
    <property type="match status" value="1"/>
</dbReference>
<accession>H5SP01</accession>